<dbReference type="EMBL" id="JACBYQ010000002">
    <property type="protein sequence ID" value="NYE96249.1"/>
    <property type="molecule type" value="Genomic_DNA"/>
</dbReference>
<evidence type="ECO:0000313" key="4">
    <source>
        <dbReference type="EMBL" id="NYE96249.1"/>
    </source>
</evidence>
<dbReference type="InterPro" id="IPR010099">
    <property type="entry name" value="SDR39U1"/>
</dbReference>
<dbReference type="Pfam" id="PF08338">
    <property type="entry name" value="DUF1731"/>
    <property type="match status" value="1"/>
</dbReference>
<dbReference type="PANTHER" id="PTHR11092">
    <property type="entry name" value="SUGAR NUCLEOTIDE EPIMERASE RELATED"/>
    <property type="match status" value="1"/>
</dbReference>
<sequence length="315" mass="34674">MTEKVVVLAGASGFIGKFLHRRFVEEGWQVRLIARNATARWGDTAGLSQLLDGSELLVNLAGKSVSCRYNEANKAEIFASRTETTSELGRALAACTHPPRDWFNASTGTIYRHAEDHAQSEDDGELGSGFSVEVAKAWEAALAQADTSGVRKIALRMSIVMGPATRTDRRSGPGGGGVMRPFQILSRFGLGGRMAKGTQKYSWIHVEDVFQAILFLHQHREITGPVNLASPEVVDNTELMRQVRSALRIPFGIPTPRWLLEFGAVVIRTEPELVLKSRWVEPRKLAQAGFQWKYPTLSTALQAILTAQDSSKTSR</sequence>
<accession>A0A7Y9LV95</accession>
<feature type="domain" description="NAD-dependent epimerase/dehydratase" evidence="2">
    <location>
        <begin position="6"/>
        <end position="220"/>
    </location>
</feature>
<feature type="domain" description="DUF1731" evidence="3">
    <location>
        <begin position="256"/>
        <end position="304"/>
    </location>
</feature>
<evidence type="ECO:0008006" key="6">
    <source>
        <dbReference type="Google" id="ProtNLM"/>
    </source>
</evidence>
<dbReference type="PANTHER" id="PTHR11092:SF0">
    <property type="entry name" value="EPIMERASE FAMILY PROTEIN SDR39U1"/>
    <property type="match status" value="1"/>
</dbReference>
<organism evidence="4 5">
    <name type="scientific">Psychromicrobium silvestre</name>
    <dbReference type="NCBI Taxonomy" id="1645614"/>
    <lineage>
        <taxon>Bacteria</taxon>
        <taxon>Bacillati</taxon>
        <taxon>Actinomycetota</taxon>
        <taxon>Actinomycetes</taxon>
        <taxon>Micrococcales</taxon>
        <taxon>Micrococcaceae</taxon>
        <taxon>Psychromicrobium</taxon>
    </lineage>
</organism>
<dbReference type="SUPFAM" id="SSF51735">
    <property type="entry name" value="NAD(P)-binding Rossmann-fold domains"/>
    <property type="match status" value="1"/>
</dbReference>
<dbReference type="InterPro" id="IPR013549">
    <property type="entry name" value="DUF1731"/>
</dbReference>
<proteinExistence type="inferred from homology"/>
<dbReference type="Proteomes" id="UP000521748">
    <property type="component" value="Unassembled WGS sequence"/>
</dbReference>
<comment type="caution">
    <text evidence="4">The sequence shown here is derived from an EMBL/GenBank/DDBJ whole genome shotgun (WGS) entry which is preliminary data.</text>
</comment>
<gene>
    <name evidence="4" type="ORF">FHU41_002499</name>
</gene>
<dbReference type="InterPro" id="IPR001509">
    <property type="entry name" value="Epimerase_deHydtase"/>
</dbReference>
<dbReference type="Gene3D" id="3.40.50.720">
    <property type="entry name" value="NAD(P)-binding Rossmann-like Domain"/>
    <property type="match status" value="1"/>
</dbReference>
<dbReference type="InterPro" id="IPR036291">
    <property type="entry name" value="NAD(P)-bd_dom_sf"/>
</dbReference>
<dbReference type="AlphaFoldDB" id="A0A7Y9LV95"/>
<reference evidence="4 5" key="1">
    <citation type="submission" date="2020-07" db="EMBL/GenBank/DDBJ databases">
        <title>Sequencing the genomes of 1000 actinobacteria strains.</title>
        <authorList>
            <person name="Klenk H.-P."/>
        </authorList>
    </citation>
    <scope>NUCLEOTIDE SEQUENCE [LARGE SCALE GENOMIC DNA]</scope>
    <source>
        <strain evidence="4 5">DSM 102047</strain>
    </source>
</reference>
<evidence type="ECO:0000259" key="2">
    <source>
        <dbReference type="Pfam" id="PF01370"/>
    </source>
</evidence>
<evidence type="ECO:0000259" key="3">
    <source>
        <dbReference type="Pfam" id="PF08338"/>
    </source>
</evidence>
<keyword evidence="5" id="KW-1185">Reference proteome</keyword>
<comment type="similarity">
    <text evidence="1">Belongs to the NAD(P)-dependent epimerase/dehydratase family. SDR39U1 subfamily.</text>
</comment>
<name>A0A7Y9LV95_9MICC</name>
<evidence type="ECO:0000313" key="5">
    <source>
        <dbReference type="Proteomes" id="UP000521748"/>
    </source>
</evidence>
<evidence type="ECO:0000256" key="1">
    <source>
        <dbReference type="ARBA" id="ARBA00009353"/>
    </source>
</evidence>
<dbReference type="NCBIfam" id="TIGR01777">
    <property type="entry name" value="yfcH"/>
    <property type="match status" value="1"/>
</dbReference>
<dbReference type="Pfam" id="PF01370">
    <property type="entry name" value="Epimerase"/>
    <property type="match status" value="1"/>
</dbReference>
<protein>
    <recommendedName>
        <fullName evidence="6">TIGR01777 family protein</fullName>
    </recommendedName>
</protein>
<dbReference type="RefSeq" id="WP_179389931.1">
    <property type="nucleotide sequence ID" value="NZ_JACBYQ010000002.1"/>
</dbReference>